<evidence type="ECO:0000256" key="9">
    <source>
        <dbReference type="ARBA" id="ARBA00023264"/>
    </source>
</evidence>
<dbReference type="EC" id="2.3.1.275" evidence="10"/>
<feature type="transmembrane region" description="Helical" evidence="10">
    <location>
        <begin position="46"/>
        <end position="69"/>
    </location>
</feature>
<comment type="pathway">
    <text evidence="10">Lipid metabolism; phospholipid metabolism.</text>
</comment>
<keyword evidence="6 10" id="KW-0443">Lipid metabolism</keyword>
<dbReference type="InterPro" id="IPR003811">
    <property type="entry name" value="G3P_acylTferase_PlsY"/>
</dbReference>
<evidence type="ECO:0000313" key="11">
    <source>
        <dbReference type="EMBL" id="RIH90810.1"/>
    </source>
</evidence>
<sequence length="194" mass="20208">MDYLNALLAGYFFGSLPFAYWFGALQGKNLLGEGSGNVGSLNAMRVLGVVPGLMVLALDVAKGLMAVAIGEFLGKGLEAGLLAGAAAVWGHCYSAWLLGRGGKGLAPAAGVLLAVHPLMLLFSGALIGLAYLLARNLYRAVALAALCLPLVAAGVGQAPPYLWFGFGVGVPVALRHLPEWNRTRLPDPKARLRK</sequence>
<evidence type="ECO:0000256" key="6">
    <source>
        <dbReference type="ARBA" id="ARBA00023098"/>
    </source>
</evidence>
<keyword evidence="12" id="KW-1185">Reference proteome</keyword>
<dbReference type="EMBL" id="QXDL01000003">
    <property type="protein sequence ID" value="RIH90810.1"/>
    <property type="molecule type" value="Genomic_DNA"/>
</dbReference>
<evidence type="ECO:0000256" key="3">
    <source>
        <dbReference type="ARBA" id="ARBA00022679"/>
    </source>
</evidence>
<dbReference type="PANTHER" id="PTHR30309:SF0">
    <property type="entry name" value="GLYCEROL-3-PHOSPHATE ACYLTRANSFERASE-RELATED"/>
    <property type="match status" value="1"/>
</dbReference>
<evidence type="ECO:0000256" key="5">
    <source>
        <dbReference type="ARBA" id="ARBA00022989"/>
    </source>
</evidence>
<evidence type="ECO:0000256" key="10">
    <source>
        <dbReference type="HAMAP-Rule" id="MF_01043"/>
    </source>
</evidence>
<proteinExistence type="inferred from homology"/>
<dbReference type="Pfam" id="PF02660">
    <property type="entry name" value="G3P_acyltransf"/>
    <property type="match status" value="1"/>
</dbReference>
<dbReference type="GO" id="GO:0043772">
    <property type="term" value="F:acyl-phosphate glycerol-3-phosphate acyltransferase activity"/>
    <property type="evidence" value="ECO:0007669"/>
    <property type="project" value="UniProtKB-UniRule"/>
</dbReference>
<keyword evidence="11" id="KW-0012">Acyltransferase</keyword>
<dbReference type="Proteomes" id="UP000265715">
    <property type="component" value="Unassembled WGS sequence"/>
</dbReference>
<evidence type="ECO:0000256" key="7">
    <source>
        <dbReference type="ARBA" id="ARBA00023136"/>
    </source>
</evidence>
<feature type="transmembrane region" description="Helical" evidence="10">
    <location>
        <begin position="105"/>
        <end position="130"/>
    </location>
</feature>
<feature type="transmembrane region" description="Helical" evidence="10">
    <location>
        <begin position="137"/>
        <end position="155"/>
    </location>
</feature>
<evidence type="ECO:0000256" key="8">
    <source>
        <dbReference type="ARBA" id="ARBA00023209"/>
    </source>
</evidence>
<evidence type="ECO:0000256" key="1">
    <source>
        <dbReference type="ARBA" id="ARBA00022475"/>
    </source>
</evidence>
<keyword evidence="7 10" id="KW-0472">Membrane</keyword>
<feature type="transmembrane region" description="Helical" evidence="10">
    <location>
        <begin position="7"/>
        <end position="26"/>
    </location>
</feature>
<keyword evidence="1 10" id="KW-1003">Cell membrane</keyword>
<comment type="subcellular location">
    <subcellularLocation>
        <location evidence="10">Cell membrane</location>
        <topology evidence="10">Multi-pass membrane protein</topology>
    </subcellularLocation>
</comment>
<keyword evidence="2 10" id="KW-0444">Lipid biosynthesis</keyword>
<reference evidence="11 12" key="1">
    <citation type="submission" date="2018-08" db="EMBL/GenBank/DDBJ databases">
        <title>Meiothermus terrae DSM 26712 genome sequencing project.</title>
        <authorList>
            <person name="Da Costa M.S."/>
            <person name="Albuquerque L."/>
            <person name="Raposo P."/>
            <person name="Froufe H.J.C."/>
            <person name="Barroso C.S."/>
            <person name="Egas C."/>
        </authorList>
    </citation>
    <scope>NUCLEOTIDE SEQUENCE [LARGE SCALE GENOMIC DNA]</scope>
    <source>
        <strain evidence="11 12">DSM 26712</strain>
    </source>
</reference>
<comment type="subunit">
    <text evidence="10">Probably interacts with PlsX.</text>
</comment>
<evidence type="ECO:0000256" key="2">
    <source>
        <dbReference type="ARBA" id="ARBA00022516"/>
    </source>
</evidence>
<keyword evidence="4 10" id="KW-0812">Transmembrane</keyword>
<comment type="catalytic activity">
    <reaction evidence="10">
        <text>an acyl phosphate + sn-glycerol 3-phosphate = a 1-acyl-sn-glycero-3-phosphate + phosphate</text>
        <dbReference type="Rhea" id="RHEA:34075"/>
        <dbReference type="ChEBI" id="CHEBI:43474"/>
        <dbReference type="ChEBI" id="CHEBI:57597"/>
        <dbReference type="ChEBI" id="CHEBI:57970"/>
        <dbReference type="ChEBI" id="CHEBI:59918"/>
        <dbReference type="EC" id="2.3.1.275"/>
    </reaction>
</comment>
<gene>
    <name evidence="11" type="primary">plsY_1</name>
    <name evidence="10" type="synonym">plsY</name>
    <name evidence="11" type="ORF">Mterra_00183</name>
</gene>
<evidence type="ECO:0000313" key="12">
    <source>
        <dbReference type="Proteomes" id="UP000265715"/>
    </source>
</evidence>
<dbReference type="OrthoDB" id="25790at2"/>
<keyword evidence="8 10" id="KW-0594">Phospholipid biosynthesis</keyword>
<dbReference type="GO" id="GO:0005886">
    <property type="term" value="C:plasma membrane"/>
    <property type="evidence" value="ECO:0007669"/>
    <property type="project" value="UniProtKB-SubCell"/>
</dbReference>
<dbReference type="SMART" id="SM01207">
    <property type="entry name" value="G3P_acyltransf"/>
    <property type="match status" value="1"/>
</dbReference>
<dbReference type="PANTHER" id="PTHR30309">
    <property type="entry name" value="INNER MEMBRANE PROTEIN YGIH"/>
    <property type="match status" value="1"/>
</dbReference>
<dbReference type="GO" id="GO:0008654">
    <property type="term" value="P:phospholipid biosynthetic process"/>
    <property type="evidence" value="ECO:0007669"/>
    <property type="project" value="UniProtKB-UniRule"/>
</dbReference>
<dbReference type="AlphaFoldDB" id="A0A399F419"/>
<accession>A0A399F419</accession>
<name>A0A399F419_9DEIN</name>
<keyword evidence="9 10" id="KW-1208">Phospholipid metabolism</keyword>
<comment type="similarity">
    <text evidence="10">Belongs to the PlsY family.</text>
</comment>
<feature type="transmembrane region" description="Helical" evidence="10">
    <location>
        <begin position="81"/>
        <end position="99"/>
    </location>
</feature>
<dbReference type="HAMAP" id="MF_01043">
    <property type="entry name" value="PlsY"/>
    <property type="match status" value="1"/>
</dbReference>
<comment type="caution">
    <text evidence="11">The sequence shown here is derived from an EMBL/GenBank/DDBJ whole genome shotgun (WGS) entry which is preliminary data.</text>
</comment>
<organism evidence="11 12">
    <name type="scientific">Calidithermus terrae</name>
    <dbReference type="NCBI Taxonomy" id="1408545"/>
    <lineage>
        <taxon>Bacteria</taxon>
        <taxon>Thermotogati</taxon>
        <taxon>Deinococcota</taxon>
        <taxon>Deinococci</taxon>
        <taxon>Thermales</taxon>
        <taxon>Thermaceae</taxon>
        <taxon>Calidithermus</taxon>
    </lineage>
</organism>
<keyword evidence="5 10" id="KW-1133">Transmembrane helix</keyword>
<dbReference type="UniPathway" id="UPA00085"/>
<comment type="function">
    <text evidence="10">Catalyzes the transfer of an acyl group from acyl-phosphate (acyl-PO(4)) to glycerol-3-phosphate (G3P) to form lysophosphatidic acid (LPA). This enzyme utilizes acyl-phosphate as fatty acyl donor, but not acyl-CoA or acyl-ACP.</text>
</comment>
<keyword evidence="3 10" id="KW-0808">Transferase</keyword>
<protein>
    <recommendedName>
        <fullName evidence="10">Glycerol-3-phosphate acyltransferase</fullName>
    </recommendedName>
    <alternativeName>
        <fullName evidence="10">Acyl-PO4 G3P acyltransferase</fullName>
    </alternativeName>
    <alternativeName>
        <fullName evidence="10">Acyl-phosphate--glycerol-3-phosphate acyltransferase</fullName>
    </alternativeName>
    <alternativeName>
        <fullName evidence="10">G3P acyltransferase</fullName>
        <shortName evidence="10">GPAT</shortName>
        <ecNumber evidence="10">2.3.1.275</ecNumber>
    </alternativeName>
    <alternativeName>
        <fullName evidence="10">Lysophosphatidic acid synthase</fullName>
        <shortName evidence="10">LPA synthase</shortName>
    </alternativeName>
</protein>
<evidence type="ECO:0000256" key="4">
    <source>
        <dbReference type="ARBA" id="ARBA00022692"/>
    </source>
</evidence>
<dbReference type="RefSeq" id="WP_119313454.1">
    <property type="nucleotide sequence ID" value="NZ_QXDL01000003.1"/>
</dbReference>